<dbReference type="EMBL" id="JAMQOT010000001">
    <property type="protein sequence ID" value="MDF9744908.1"/>
    <property type="molecule type" value="Genomic_DNA"/>
</dbReference>
<keyword evidence="2" id="KW-1185">Reference proteome</keyword>
<name>A0A9Q4KX90_9EURY</name>
<protein>
    <submittedName>
        <fullName evidence="1">Uncharacterized protein</fullName>
    </submittedName>
</protein>
<evidence type="ECO:0000313" key="2">
    <source>
        <dbReference type="Proteomes" id="UP001154061"/>
    </source>
</evidence>
<proteinExistence type="predicted"/>
<dbReference type="RefSeq" id="WP_277520375.1">
    <property type="nucleotide sequence ID" value="NZ_JAMQOT010000001.1"/>
</dbReference>
<sequence length="218" mass="22198">MGVIQGEASGGTISAAAIAAVLEDWTYSAKPSNGDALVDGLSRAFPNGDVRRDSGAADALVDGVAVVLAHGLNRALRRDIGSLTERFGEVVVYSTACHTDSPNEWREFKHRRSGRGTGTVRFVERTPRTDGDGSAVSTRTLVALPAVLIGVVGLFARSLGPFGTTGAFGVATGAVTAVPGGTELPIASAAILGIAVAVGGSLATRRGVYLALLARLAQ</sequence>
<evidence type="ECO:0000313" key="1">
    <source>
        <dbReference type="EMBL" id="MDF9744908.1"/>
    </source>
</evidence>
<reference evidence="1" key="1">
    <citation type="submission" date="2022-06" db="EMBL/GenBank/DDBJ databases">
        <title>Natrinema sp. a new haloarchaeum isolate from saline soil.</title>
        <authorList>
            <person name="Strakova D."/>
            <person name="Galisteo C."/>
            <person name="Sanchez-Porro C."/>
            <person name="Ventosa A."/>
        </authorList>
    </citation>
    <scope>NUCLEOTIDE SEQUENCE</scope>
    <source>
        <strain evidence="1">S1CR25-10</strain>
    </source>
</reference>
<dbReference type="Proteomes" id="UP001154061">
    <property type="component" value="Unassembled WGS sequence"/>
</dbReference>
<comment type="caution">
    <text evidence="1">The sequence shown here is derived from an EMBL/GenBank/DDBJ whole genome shotgun (WGS) entry which is preliminary data.</text>
</comment>
<gene>
    <name evidence="1" type="ORF">NDI89_04835</name>
</gene>
<dbReference type="AlphaFoldDB" id="A0A9Q4KX90"/>
<organism evidence="1 2">
    <name type="scientific">Natrinema salsiterrestre</name>
    <dbReference type="NCBI Taxonomy" id="2950540"/>
    <lineage>
        <taxon>Archaea</taxon>
        <taxon>Methanobacteriati</taxon>
        <taxon>Methanobacteriota</taxon>
        <taxon>Stenosarchaea group</taxon>
        <taxon>Halobacteria</taxon>
        <taxon>Halobacteriales</taxon>
        <taxon>Natrialbaceae</taxon>
        <taxon>Natrinema</taxon>
    </lineage>
</organism>
<accession>A0A9Q4KX90</accession>